<keyword evidence="3" id="KW-1185">Reference proteome</keyword>
<sequence>MGLQEVKKKLQLHGSMQVEGQADGGKKEQAVWVLAAGEITLPVQLKPVKISRRRRHGGGDGDEEEEEEVTTPREEGCRIPAEATTCPPAPKKPRMAAVAIVAGRRCNCDGGGDVLEFFRVPADLEAVFVNRVAKAN</sequence>
<feature type="region of interest" description="Disordered" evidence="1">
    <location>
        <begin position="1"/>
        <end position="25"/>
    </location>
</feature>
<dbReference type="PANTHER" id="PTHR35162:SF6">
    <property type="match status" value="1"/>
</dbReference>
<evidence type="ECO:0000313" key="3">
    <source>
        <dbReference type="Proteomes" id="UP000479710"/>
    </source>
</evidence>
<protein>
    <submittedName>
        <fullName evidence="2">Uncharacterized protein</fullName>
    </submittedName>
</protein>
<dbReference type="PANTHER" id="PTHR35162">
    <property type="entry name" value="OS08G0516600 PROTEIN"/>
    <property type="match status" value="1"/>
</dbReference>
<accession>A0A6G1C5K7</accession>
<feature type="region of interest" description="Disordered" evidence="1">
    <location>
        <begin position="49"/>
        <end position="93"/>
    </location>
</feature>
<gene>
    <name evidence="2" type="ORF">E2562_018018</name>
</gene>
<dbReference type="OrthoDB" id="674290at2759"/>
<evidence type="ECO:0000313" key="2">
    <source>
        <dbReference type="EMBL" id="KAF0895945.1"/>
    </source>
</evidence>
<proteinExistence type="predicted"/>
<reference evidence="2 3" key="1">
    <citation type="submission" date="2019-11" db="EMBL/GenBank/DDBJ databases">
        <title>Whole genome sequence of Oryza granulata.</title>
        <authorList>
            <person name="Li W."/>
        </authorList>
    </citation>
    <scope>NUCLEOTIDE SEQUENCE [LARGE SCALE GENOMIC DNA]</scope>
    <source>
        <strain evidence="3">cv. Menghai</strain>
        <tissue evidence="2">Leaf</tissue>
    </source>
</reference>
<name>A0A6G1C5K7_9ORYZ</name>
<feature type="compositionally biased region" description="Acidic residues" evidence="1">
    <location>
        <begin position="60"/>
        <end position="69"/>
    </location>
</feature>
<organism evidence="2 3">
    <name type="scientific">Oryza meyeriana var. granulata</name>
    <dbReference type="NCBI Taxonomy" id="110450"/>
    <lineage>
        <taxon>Eukaryota</taxon>
        <taxon>Viridiplantae</taxon>
        <taxon>Streptophyta</taxon>
        <taxon>Embryophyta</taxon>
        <taxon>Tracheophyta</taxon>
        <taxon>Spermatophyta</taxon>
        <taxon>Magnoliopsida</taxon>
        <taxon>Liliopsida</taxon>
        <taxon>Poales</taxon>
        <taxon>Poaceae</taxon>
        <taxon>BOP clade</taxon>
        <taxon>Oryzoideae</taxon>
        <taxon>Oryzeae</taxon>
        <taxon>Oryzinae</taxon>
        <taxon>Oryza</taxon>
        <taxon>Oryza meyeriana</taxon>
    </lineage>
</organism>
<dbReference type="Proteomes" id="UP000479710">
    <property type="component" value="Unassembled WGS sequence"/>
</dbReference>
<dbReference type="AlphaFoldDB" id="A0A6G1C5K7"/>
<evidence type="ECO:0000256" key="1">
    <source>
        <dbReference type="SAM" id="MobiDB-lite"/>
    </source>
</evidence>
<dbReference type="EMBL" id="SPHZ02000010">
    <property type="protein sequence ID" value="KAF0895945.1"/>
    <property type="molecule type" value="Genomic_DNA"/>
</dbReference>
<comment type="caution">
    <text evidence="2">The sequence shown here is derived from an EMBL/GenBank/DDBJ whole genome shotgun (WGS) entry which is preliminary data.</text>
</comment>
<dbReference type="InterPro" id="IPR053115">
    <property type="entry name" value="CDK_inhibitor"/>
</dbReference>